<dbReference type="AlphaFoldDB" id="A0A9P4SEY1"/>
<reference evidence="2" key="1">
    <citation type="journal article" date="2020" name="Stud. Mycol.">
        <title>101 Dothideomycetes genomes: a test case for predicting lifestyles and emergence of pathogens.</title>
        <authorList>
            <person name="Haridas S."/>
            <person name="Albert R."/>
            <person name="Binder M."/>
            <person name="Bloem J."/>
            <person name="Labutti K."/>
            <person name="Salamov A."/>
            <person name="Andreopoulos B."/>
            <person name="Baker S."/>
            <person name="Barry K."/>
            <person name="Bills G."/>
            <person name="Bluhm B."/>
            <person name="Cannon C."/>
            <person name="Castanera R."/>
            <person name="Culley D."/>
            <person name="Daum C."/>
            <person name="Ezra D."/>
            <person name="Gonzalez J."/>
            <person name="Henrissat B."/>
            <person name="Kuo A."/>
            <person name="Liang C."/>
            <person name="Lipzen A."/>
            <person name="Lutzoni F."/>
            <person name="Magnuson J."/>
            <person name="Mondo S."/>
            <person name="Nolan M."/>
            <person name="Ohm R."/>
            <person name="Pangilinan J."/>
            <person name="Park H.-J."/>
            <person name="Ramirez L."/>
            <person name="Alfaro M."/>
            <person name="Sun H."/>
            <person name="Tritt A."/>
            <person name="Yoshinaga Y."/>
            <person name="Zwiers L.-H."/>
            <person name="Turgeon B."/>
            <person name="Goodwin S."/>
            <person name="Spatafora J."/>
            <person name="Crous P."/>
            <person name="Grigoriev I."/>
        </authorList>
    </citation>
    <scope>NUCLEOTIDE SEQUENCE</scope>
    <source>
        <strain evidence="2">CBS 101060</strain>
    </source>
</reference>
<comment type="caution">
    <text evidence="2">The sequence shown here is derived from an EMBL/GenBank/DDBJ whole genome shotgun (WGS) entry which is preliminary data.</text>
</comment>
<accession>A0A9P4SEY1</accession>
<evidence type="ECO:0000256" key="1">
    <source>
        <dbReference type="SAM" id="Phobius"/>
    </source>
</evidence>
<keyword evidence="1" id="KW-0472">Membrane</keyword>
<sequence length="174" mass="19496">MDAIHSFVARSADSHMDSTIANLLITLLVLGFAAILLIGGLIALRRIRRQRKRVDTLPLYEGKAGNHHRLTIHTNGKRSTSIYVRQEKQQLLDDSSSPPPSPIPEIRITFPEEVDESGKRQSGRVVVVRVGEHGVGLEPLKEDLPSYQQSDADRFHSLDLDRIGGLKEKEQRFS</sequence>
<dbReference type="EMBL" id="MU006093">
    <property type="protein sequence ID" value="KAF2840363.1"/>
    <property type="molecule type" value="Genomic_DNA"/>
</dbReference>
<evidence type="ECO:0000313" key="2">
    <source>
        <dbReference type="EMBL" id="KAF2840363.1"/>
    </source>
</evidence>
<keyword evidence="3" id="KW-1185">Reference proteome</keyword>
<evidence type="ECO:0000313" key="3">
    <source>
        <dbReference type="Proteomes" id="UP000799429"/>
    </source>
</evidence>
<keyword evidence="1" id="KW-0812">Transmembrane</keyword>
<name>A0A9P4SEY1_9PEZI</name>
<protein>
    <submittedName>
        <fullName evidence="2">Uncharacterized protein</fullName>
    </submittedName>
</protein>
<proteinExistence type="predicted"/>
<keyword evidence="1" id="KW-1133">Transmembrane helix</keyword>
<organism evidence="2 3">
    <name type="scientific">Patellaria atrata CBS 101060</name>
    <dbReference type="NCBI Taxonomy" id="1346257"/>
    <lineage>
        <taxon>Eukaryota</taxon>
        <taxon>Fungi</taxon>
        <taxon>Dikarya</taxon>
        <taxon>Ascomycota</taxon>
        <taxon>Pezizomycotina</taxon>
        <taxon>Dothideomycetes</taxon>
        <taxon>Dothideomycetes incertae sedis</taxon>
        <taxon>Patellariales</taxon>
        <taxon>Patellariaceae</taxon>
        <taxon>Patellaria</taxon>
    </lineage>
</organism>
<dbReference type="Proteomes" id="UP000799429">
    <property type="component" value="Unassembled WGS sequence"/>
</dbReference>
<feature type="transmembrane region" description="Helical" evidence="1">
    <location>
        <begin position="20"/>
        <end position="44"/>
    </location>
</feature>
<dbReference type="OrthoDB" id="5388417at2759"/>
<gene>
    <name evidence="2" type="ORF">M501DRAFT_1010491</name>
</gene>